<evidence type="ECO:0000313" key="2">
    <source>
        <dbReference type="Proteomes" id="UP001217089"/>
    </source>
</evidence>
<reference evidence="1 2" key="1">
    <citation type="submission" date="2022-12" db="EMBL/GenBank/DDBJ databases">
        <title>Chromosome-level genome of Tegillarca granosa.</title>
        <authorList>
            <person name="Kim J."/>
        </authorList>
    </citation>
    <scope>NUCLEOTIDE SEQUENCE [LARGE SCALE GENOMIC DNA]</scope>
    <source>
        <strain evidence="1">Teg-2019</strain>
        <tissue evidence="1">Adductor muscle</tissue>
    </source>
</reference>
<keyword evidence="2" id="KW-1185">Reference proteome</keyword>
<accession>A0ABQ9FBY3</accession>
<protein>
    <submittedName>
        <fullName evidence="1">Uncharacterized protein</fullName>
    </submittedName>
</protein>
<proteinExistence type="predicted"/>
<sequence length="238" mass="27822">MLTTLLYVTHRVPRNPENIYQSTMPQPIIVSFSRVRDRNAMLKAARNIKRDTKASVRTDIPQYLKTKRSKLAQLAYQLRKNQQLKTAIRETRHDVWLEPEGQIEIFGKSILCFLVSKEESLYDRIKYHPCDLGLYTSSLKYHHHLDEFLISKLHSVHLSSTQYCDLLANNQHCEHEHLRFVTSEGNASGSESYSSLNTKLNVFSKLYEQKHKHPKNFVVAYLNINSIRYKFTGNQRPS</sequence>
<dbReference type="Proteomes" id="UP001217089">
    <property type="component" value="Unassembled WGS sequence"/>
</dbReference>
<organism evidence="1 2">
    <name type="scientific">Tegillarca granosa</name>
    <name type="common">Malaysian cockle</name>
    <name type="synonym">Anadara granosa</name>
    <dbReference type="NCBI Taxonomy" id="220873"/>
    <lineage>
        <taxon>Eukaryota</taxon>
        <taxon>Metazoa</taxon>
        <taxon>Spiralia</taxon>
        <taxon>Lophotrochozoa</taxon>
        <taxon>Mollusca</taxon>
        <taxon>Bivalvia</taxon>
        <taxon>Autobranchia</taxon>
        <taxon>Pteriomorphia</taxon>
        <taxon>Arcoida</taxon>
        <taxon>Arcoidea</taxon>
        <taxon>Arcidae</taxon>
        <taxon>Tegillarca</taxon>
    </lineage>
</organism>
<gene>
    <name evidence="1" type="ORF">KUTeg_006992</name>
</gene>
<comment type="caution">
    <text evidence="1">The sequence shown here is derived from an EMBL/GenBank/DDBJ whole genome shotgun (WGS) entry which is preliminary data.</text>
</comment>
<name>A0ABQ9FBY3_TEGGR</name>
<evidence type="ECO:0000313" key="1">
    <source>
        <dbReference type="EMBL" id="KAJ8314842.1"/>
    </source>
</evidence>
<dbReference type="EMBL" id="JARBDR010000337">
    <property type="protein sequence ID" value="KAJ8314842.1"/>
    <property type="molecule type" value="Genomic_DNA"/>
</dbReference>